<accession>A0A8J6E8H4</accession>
<proteinExistence type="predicted"/>
<feature type="signal peptide" evidence="1">
    <location>
        <begin position="1"/>
        <end position="24"/>
    </location>
</feature>
<evidence type="ECO:0008006" key="4">
    <source>
        <dbReference type="Google" id="ProtNLM"/>
    </source>
</evidence>
<feature type="chain" id="PRO_5035169998" description="Nitrilase 1" evidence="1">
    <location>
        <begin position="25"/>
        <end position="105"/>
    </location>
</feature>
<dbReference type="InterPro" id="IPR036526">
    <property type="entry name" value="C-N_Hydrolase_sf"/>
</dbReference>
<gene>
    <name evidence="2" type="ORF">GDO78_015716</name>
</gene>
<dbReference type="Gene3D" id="3.60.110.10">
    <property type="entry name" value="Carbon-nitrogen hydrolase"/>
    <property type="match status" value="1"/>
</dbReference>
<sequence>MRTAGVMAKFRLALVQLLVSPVKSDNLERACELVKKAAQQGAQIVALPVSMIPPSKLRDFRREHAVWESSLRFVCFTDVIQTEYNTTNFRGTVQMSGFSVDRSFM</sequence>
<protein>
    <recommendedName>
        <fullName evidence="4">Nitrilase 1</fullName>
    </recommendedName>
</protein>
<evidence type="ECO:0000256" key="1">
    <source>
        <dbReference type="SAM" id="SignalP"/>
    </source>
</evidence>
<dbReference type="Proteomes" id="UP000770717">
    <property type="component" value="Unassembled WGS sequence"/>
</dbReference>
<dbReference type="AlphaFoldDB" id="A0A8J6E8H4"/>
<reference evidence="2" key="1">
    <citation type="thesis" date="2020" institute="ProQuest LLC" country="789 East Eisenhower Parkway, Ann Arbor, MI, USA">
        <title>Comparative Genomics and Chromosome Evolution.</title>
        <authorList>
            <person name="Mudd A.B."/>
        </authorList>
    </citation>
    <scope>NUCLEOTIDE SEQUENCE</scope>
    <source>
        <strain evidence="2">HN-11 Male</strain>
        <tissue evidence="2">Kidney and liver</tissue>
    </source>
</reference>
<keyword evidence="1" id="KW-0732">Signal</keyword>
<keyword evidence="3" id="KW-1185">Reference proteome</keyword>
<dbReference type="OrthoDB" id="10250282at2759"/>
<dbReference type="SUPFAM" id="SSF56317">
    <property type="entry name" value="Carbon-nitrogen hydrolase"/>
    <property type="match status" value="1"/>
</dbReference>
<evidence type="ECO:0000313" key="3">
    <source>
        <dbReference type="Proteomes" id="UP000770717"/>
    </source>
</evidence>
<dbReference type="EMBL" id="WNTK01016429">
    <property type="protein sequence ID" value="KAG9461798.1"/>
    <property type="molecule type" value="Genomic_DNA"/>
</dbReference>
<comment type="caution">
    <text evidence="2">The sequence shown here is derived from an EMBL/GenBank/DDBJ whole genome shotgun (WGS) entry which is preliminary data.</text>
</comment>
<evidence type="ECO:0000313" key="2">
    <source>
        <dbReference type="EMBL" id="KAG9461798.1"/>
    </source>
</evidence>
<organism evidence="2 3">
    <name type="scientific">Eleutherodactylus coqui</name>
    <name type="common">Puerto Rican coqui</name>
    <dbReference type="NCBI Taxonomy" id="57060"/>
    <lineage>
        <taxon>Eukaryota</taxon>
        <taxon>Metazoa</taxon>
        <taxon>Chordata</taxon>
        <taxon>Craniata</taxon>
        <taxon>Vertebrata</taxon>
        <taxon>Euteleostomi</taxon>
        <taxon>Amphibia</taxon>
        <taxon>Batrachia</taxon>
        <taxon>Anura</taxon>
        <taxon>Neobatrachia</taxon>
        <taxon>Hyloidea</taxon>
        <taxon>Eleutherodactylidae</taxon>
        <taxon>Eleutherodactylinae</taxon>
        <taxon>Eleutherodactylus</taxon>
        <taxon>Eleutherodactylus</taxon>
    </lineage>
</organism>
<name>A0A8J6E8H4_ELECQ</name>